<gene>
    <name evidence="2" type="ORF">QIS96_20395</name>
</gene>
<dbReference type="RefSeq" id="WP_282544098.1">
    <property type="nucleotide sequence ID" value="NZ_JASCIQ010000021.1"/>
</dbReference>
<sequence>MSAAHKAADTGAGGEGRARHARAAVRVQGAGVQRHGRTREFGHFAGGLGHGEAGAQAVRAGVGALVPRHGRAHPRTK</sequence>
<dbReference type="EMBL" id="JASCIQ010000021">
    <property type="protein sequence ID" value="MDI3406165.1"/>
    <property type="molecule type" value="Genomic_DNA"/>
</dbReference>
<organism evidence="2 3">
    <name type="scientific">Streptomyces cavernicola</name>
    <dbReference type="NCBI Taxonomy" id="3043613"/>
    <lineage>
        <taxon>Bacteria</taxon>
        <taxon>Bacillati</taxon>
        <taxon>Actinomycetota</taxon>
        <taxon>Actinomycetes</taxon>
        <taxon>Kitasatosporales</taxon>
        <taxon>Streptomycetaceae</taxon>
        <taxon>Streptomyces</taxon>
    </lineage>
</organism>
<name>A0ABT6SDB5_9ACTN</name>
<accession>A0ABT6SDB5</accession>
<reference evidence="2 3" key="1">
    <citation type="submission" date="2023-05" db="EMBL/GenBank/DDBJ databases">
        <title>Draft genome sequence of Streptomyces sp. B-S-A6 isolated from a cave soil in Thailand.</title>
        <authorList>
            <person name="Chamroensaksri N."/>
            <person name="Muangham S."/>
        </authorList>
    </citation>
    <scope>NUCLEOTIDE SEQUENCE [LARGE SCALE GENOMIC DNA]</scope>
    <source>
        <strain evidence="2 3">B-S-A6</strain>
    </source>
</reference>
<dbReference type="Proteomes" id="UP001223978">
    <property type="component" value="Unassembled WGS sequence"/>
</dbReference>
<evidence type="ECO:0000313" key="3">
    <source>
        <dbReference type="Proteomes" id="UP001223978"/>
    </source>
</evidence>
<evidence type="ECO:0000256" key="1">
    <source>
        <dbReference type="SAM" id="MobiDB-lite"/>
    </source>
</evidence>
<evidence type="ECO:0000313" key="2">
    <source>
        <dbReference type="EMBL" id="MDI3406165.1"/>
    </source>
</evidence>
<feature type="region of interest" description="Disordered" evidence="1">
    <location>
        <begin position="1"/>
        <end position="47"/>
    </location>
</feature>
<proteinExistence type="predicted"/>
<feature type="compositionally biased region" description="Low complexity" evidence="1">
    <location>
        <begin position="24"/>
        <end position="33"/>
    </location>
</feature>
<comment type="caution">
    <text evidence="2">The sequence shown here is derived from an EMBL/GenBank/DDBJ whole genome shotgun (WGS) entry which is preliminary data.</text>
</comment>
<protein>
    <submittedName>
        <fullName evidence="2">Uncharacterized protein</fullName>
    </submittedName>
</protein>
<keyword evidence="3" id="KW-1185">Reference proteome</keyword>